<evidence type="ECO:0000313" key="3">
    <source>
        <dbReference type="Proteomes" id="UP000467840"/>
    </source>
</evidence>
<dbReference type="Proteomes" id="UP000467840">
    <property type="component" value="Chromosome 1"/>
</dbReference>
<feature type="compositionally biased region" description="Basic residues" evidence="1">
    <location>
        <begin position="47"/>
        <end position="59"/>
    </location>
</feature>
<dbReference type="PANTHER" id="PTHR33623:SF4">
    <property type="entry name" value="DUF4378 DOMAIN-CONTAINING PROTEIN"/>
    <property type="match status" value="1"/>
</dbReference>
<name>A0A6A6LCB5_HEVBR</name>
<dbReference type="EMBL" id="JAAGAX010000011">
    <property type="protein sequence ID" value="KAF2297656.1"/>
    <property type="molecule type" value="Genomic_DNA"/>
</dbReference>
<organism evidence="2 3">
    <name type="scientific">Hevea brasiliensis</name>
    <name type="common">Para rubber tree</name>
    <name type="synonym">Siphonia brasiliensis</name>
    <dbReference type="NCBI Taxonomy" id="3981"/>
    <lineage>
        <taxon>Eukaryota</taxon>
        <taxon>Viridiplantae</taxon>
        <taxon>Streptophyta</taxon>
        <taxon>Embryophyta</taxon>
        <taxon>Tracheophyta</taxon>
        <taxon>Spermatophyta</taxon>
        <taxon>Magnoliopsida</taxon>
        <taxon>eudicotyledons</taxon>
        <taxon>Gunneridae</taxon>
        <taxon>Pentapetalae</taxon>
        <taxon>rosids</taxon>
        <taxon>fabids</taxon>
        <taxon>Malpighiales</taxon>
        <taxon>Euphorbiaceae</taxon>
        <taxon>Crotonoideae</taxon>
        <taxon>Micrandreae</taxon>
        <taxon>Hevea</taxon>
    </lineage>
</organism>
<evidence type="ECO:0000256" key="1">
    <source>
        <dbReference type="SAM" id="MobiDB-lite"/>
    </source>
</evidence>
<dbReference type="PANTHER" id="PTHR33623">
    <property type="entry name" value="OS04G0572500 PROTEIN"/>
    <property type="match status" value="1"/>
</dbReference>
<comment type="caution">
    <text evidence="2">The sequence shown here is derived from an EMBL/GenBank/DDBJ whole genome shotgun (WGS) entry which is preliminary data.</text>
</comment>
<feature type="compositionally biased region" description="Basic and acidic residues" evidence="1">
    <location>
        <begin position="128"/>
        <end position="138"/>
    </location>
</feature>
<gene>
    <name evidence="2" type="ORF">GH714_001970</name>
</gene>
<evidence type="ECO:0000313" key="2">
    <source>
        <dbReference type="EMBL" id="KAF2297656.1"/>
    </source>
</evidence>
<keyword evidence="3" id="KW-1185">Reference proteome</keyword>
<sequence length="334" mass="38214">MLKDYLRDDLSSCSSNGFKSFPRRQCCTTVRFLLEIDLNTNPNPNPKHTRQQFFKRSRSSKAASTTISALQKASEAVIKAVKLLPFLPPSSSLHLRSYTTEVEKEDFFCPEAFRGSYSRKASGGRLITEKEKAARSDGGELSEWPNEENKEQFSPVSVLDCPFQDEEDISPPFQRSLVRMEGAKLRFRANIIRFEKLAQLDPLNLEKQMELAGLEDETLKSPIKARSSSFHNNMFSDIKEDKSAYELLKLVKATIPSNHRLISEADSILLDFFREKIMENKASGSMVEGQNKDLEKELEVAQDWINGHPQEMFLGWEVKDSRVVYLREMERKGT</sequence>
<accession>A0A6A6LCB5</accession>
<protein>
    <submittedName>
        <fullName evidence="2">Uncharacterized protein</fullName>
    </submittedName>
</protein>
<proteinExistence type="predicted"/>
<feature type="region of interest" description="Disordered" evidence="1">
    <location>
        <begin position="39"/>
        <end position="59"/>
    </location>
</feature>
<feature type="region of interest" description="Disordered" evidence="1">
    <location>
        <begin position="128"/>
        <end position="147"/>
    </location>
</feature>
<dbReference type="AlphaFoldDB" id="A0A6A6LCB5"/>
<reference evidence="2 3" key="1">
    <citation type="journal article" date="2020" name="Mol. Plant">
        <title>The Chromosome-Based Rubber Tree Genome Provides New Insights into Spurge Genome Evolution and Rubber Biosynthesis.</title>
        <authorList>
            <person name="Liu J."/>
            <person name="Shi C."/>
            <person name="Shi C.C."/>
            <person name="Li W."/>
            <person name="Zhang Q.J."/>
            <person name="Zhang Y."/>
            <person name="Li K."/>
            <person name="Lu H.F."/>
            <person name="Shi C."/>
            <person name="Zhu S.T."/>
            <person name="Xiao Z.Y."/>
            <person name="Nan H."/>
            <person name="Yue Y."/>
            <person name="Zhu X.G."/>
            <person name="Wu Y."/>
            <person name="Hong X.N."/>
            <person name="Fan G.Y."/>
            <person name="Tong Y."/>
            <person name="Zhang D."/>
            <person name="Mao C.L."/>
            <person name="Liu Y.L."/>
            <person name="Hao S.J."/>
            <person name="Liu W.Q."/>
            <person name="Lv M.Q."/>
            <person name="Zhang H.B."/>
            <person name="Liu Y."/>
            <person name="Hu-Tang G.R."/>
            <person name="Wang J.P."/>
            <person name="Wang J.H."/>
            <person name="Sun Y.H."/>
            <person name="Ni S.B."/>
            <person name="Chen W.B."/>
            <person name="Zhang X.C."/>
            <person name="Jiao Y.N."/>
            <person name="Eichler E.E."/>
            <person name="Li G.H."/>
            <person name="Liu X."/>
            <person name="Gao L.Z."/>
        </authorList>
    </citation>
    <scope>NUCLEOTIDE SEQUENCE [LARGE SCALE GENOMIC DNA]</scope>
    <source>
        <strain evidence="3">cv. GT1</strain>
        <tissue evidence="2">Leaf</tissue>
    </source>
</reference>